<evidence type="ECO:0000313" key="3">
    <source>
        <dbReference type="EMBL" id="KAK5058481.1"/>
    </source>
</evidence>
<comment type="similarity">
    <text evidence="1">Belongs to the short-chain dehydrogenases/reductases (SDR) family.</text>
</comment>
<evidence type="ECO:0000313" key="4">
    <source>
        <dbReference type="Proteomes" id="UP001345691"/>
    </source>
</evidence>
<gene>
    <name evidence="3" type="ORF">LTR69_006886</name>
</gene>
<dbReference type="InterPro" id="IPR036291">
    <property type="entry name" value="NAD(P)-bd_dom_sf"/>
</dbReference>
<dbReference type="Gene3D" id="3.40.50.720">
    <property type="entry name" value="NAD(P)-binding Rossmann-like Domain"/>
    <property type="match status" value="1"/>
</dbReference>
<protein>
    <submittedName>
        <fullName evidence="3">Uncharacterized protein</fullName>
    </submittedName>
</protein>
<evidence type="ECO:0000256" key="1">
    <source>
        <dbReference type="ARBA" id="ARBA00006484"/>
    </source>
</evidence>
<reference evidence="3 4" key="1">
    <citation type="submission" date="2023-08" db="EMBL/GenBank/DDBJ databases">
        <title>Black Yeasts Isolated from many extreme environments.</title>
        <authorList>
            <person name="Coleine C."/>
            <person name="Stajich J.E."/>
            <person name="Selbmann L."/>
        </authorList>
    </citation>
    <scope>NUCLEOTIDE SEQUENCE [LARGE SCALE GENOMIC DNA]</scope>
    <source>
        <strain evidence="3 4">CCFEE 6328</strain>
    </source>
</reference>
<dbReference type="Pfam" id="PF00106">
    <property type="entry name" value="adh_short"/>
    <property type="match status" value="1"/>
</dbReference>
<dbReference type="SUPFAM" id="SSF51735">
    <property type="entry name" value="NAD(P)-binding Rossmann-fold domains"/>
    <property type="match status" value="1"/>
</dbReference>
<dbReference type="PANTHER" id="PTHR43180:SF33">
    <property type="entry name" value="15-HYDROXYPROSTAGLANDIN DEHYDROGENASE [NAD(+)]-LIKE"/>
    <property type="match status" value="1"/>
</dbReference>
<dbReference type="InterPro" id="IPR002347">
    <property type="entry name" value="SDR_fam"/>
</dbReference>
<organism evidence="3 4">
    <name type="scientific">Exophiala sideris</name>
    <dbReference type="NCBI Taxonomy" id="1016849"/>
    <lineage>
        <taxon>Eukaryota</taxon>
        <taxon>Fungi</taxon>
        <taxon>Dikarya</taxon>
        <taxon>Ascomycota</taxon>
        <taxon>Pezizomycotina</taxon>
        <taxon>Eurotiomycetes</taxon>
        <taxon>Chaetothyriomycetidae</taxon>
        <taxon>Chaetothyriales</taxon>
        <taxon>Herpotrichiellaceae</taxon>
        <taxon>Exophiala</taxon>
    </lineage>
</organism>
<accession>A0ABR0J8Q4</accession>
<proteinExistence type="inferred from homology"/>
<evidence type="ECO:0000256" key="2">
    <source>
        <dbReference type="ARBA" id="ARBA00023002"/>
    </source>
</evidence>
<dbReference type="EMBL" id="JAVRRF010000014">
    <property type="protein sequence ID" value="KAK5058481.1"/>
    <property type="molecule type" value="Genomic_DNA"/>
</dbReference>
<comment type="caution">
    <text evidence="3">The sequence shown here is derived from an EMBL/GenBank/DDBJ whole genome shotgun (WGS) entry which is preliminary data.</text>
</comment>
<sequence length="117" mass="12815">MSKTSAEVAILTGAASGMGEVLARDLVNKGWHVACLDIQKEAGEALVAELGDKAIFIQCDIADYDQQAKAYTQVWNKFGRLDALLANAGIVDKSSIYILDWRGKDEYAWSRNHEPAL</sequence>
<keyword evidence="2" id="KW-0560">Oxidoreductase</keyword>
<dbReference type="PANTHER" id="PTHR43180">
    <property type="entry name" value="3-OXOACYL-(ACYL-CARRIER-PROTEIN) REDUCTASE (AFU_ORTHOLOGUE AFUA_6G11210)"/>
    <property type="match status" value="1"/>
</dbReference>
<name>A0ABR0J8Q4_9EURO</name>
<keyword evidence="4" id="KW-1185">Reference proteome</keyword>
<dbReference type="PRINTS" id="PR00081">
    <property type="entry name" value="GDHRDH"/>
</dbReference>
<dbReference type="Proteomes" id="UP001345691">
    <property type="component" value="Unassembled WGS sequence"/>
</dbReference>